<proteinExistence type="predicted"/>
<reference evidence="2" key="2">
    <citation type="journal article" date="2019" name="IMA Fungus">
        <title>Genome sequencing and comparison of five Tilletia species to identify candidate genes for the detection of regulated species infecting wheat.</title>
        <authorList>
            <person name="Nguyen H.D.T."/>
            <person name="Sultana T."/>
            <person name="Kesanakurti P."/>
            <person name="Hambleton S."/>
        </authorList>
    </citation>
    <scope>NUCLEOTIDE SEQUENCE</scope>
    <source>
        <strain evidence="2">DAOMC 236426</strain>
    </source>
</reference>
<dbReference type="CDD" id="cd00048">
    <property type="entry name" value="DSRM_SF"/>
    <property type="match status" value="1"/>
</dbReference>
<dbReference type="Gene3D" id="3.30.160.20">
    <property type="match status" value="1"/>
</dbReference>
<feature type="compositionally biased region" description="Polar residues" evidence="1">
    <location>
        <begin position="35"/>
        <end position="54"/>
    </location>
</feature>
<gene>
    <name evidence="2" type="ORF">A4X06_0g5271</name>
</gene>
<accession>A0A8X7MRR8</accession>
<evidence type="ECO:0000313" key="2">
    <source>
        <dbReference type="EMBL" id="KAE8245993.1"/>
    </source>
</evidence>
<protein>
    <submittedName>
        <fullName evidence="2">Uncharacterized protein</fullName>
    </submittedName>
</protein>
<feature type="compositionally biased region" description="Acidic residues" evidence="1">
    <location>
        <begin position="77"/>
        <end position="89"/>
    </location>
</feature>
<evidence type="ECO:0000313" key="3">
    <source>
        <dbReference type="Proteomes" id="UP000077684"/>
    </source>
</evidence>
<organism evidence="2 3">
    <name type="scientific">Tilletia controversa</name>
    <name type="common">dwarf bunt fungus</name>
    <dbReference type="NCBI Taxonomy" id="13291"/>
    <lineage>
        <taxon>Eukaryota</taxon>
        <taxon>Fungi</taxon>
        <taxon>Dikarya</taxon>
        <taxon>Basidiomycota</taxon>
        <taxon>Ustilaginomycotina</taxon>
        <taxon>Exobasidiomycetes</taxon>
        <taxon>Tilletiales</taxon>
        <taxon>Tilletiaceae</taxon>
        <taxon>Tilletia</taxon>
    </lineage>
</organism>
<dbReference type="Proteomes" id="UP000077684">
    <property type="component" value="Unassembled WGS sequence"/>
</dbReference>
<dbReference type="AlphaFoldDB" id="A0A8X7MRR8"/>
<reference evidence="2" key="1">
    <citation type="submission" date="2016-04" db="EMBL/GenBank/DDBJ databases">
        <authorList>
            <person name="Nguyen H.D."/>
            <person name="Samba Siva P."/>
            <person name="Cullis J."/>
            <person name="Levesque C.A."/>
            <person name="Hambleton S."/>
        </authorList>
    </citation>
    <scope>NUCLEOTIDE SEQUENCE</scope>
    <source>
        <strain evidence="2">DAOMC 236426</strain>
    </source>
</reference>
<keyword evidence="3" id="KW-1185">Reference proteome</keyword>
<feature type="compositionally biased region" description="Polar residues" evidence="1">
    <location>
        <begin position="189"/>
        <end position="198"/>
    </location>
</feature>
<comment type="caution">
    <text evidence="2">The sequence shown here is derived from an EMBL/GenBank/DDBJ whole genome shotgun (WGS) entry which is preliminary data.</text>
</comment>
<feature type="region of interest" description="Disordered" evidence="1">
    <location>
        <begin position="166"/>
        <end position="236"/>
    </location>
</feature>
<dbReference type="EMBL" id="LWDE02000636">
    <property type="protein sequence ID" value="KAE8245993.1"/>
    <property type="molecule type" value="Genomic_DNA"/>
</dbReference>
<name>A0A8X7MRR8_9BASI</name>
<feature type="compositionally biased region" description="Acidic residues" evidence="1">
    <location>
        <begin position="109"/>
        <end position="121"/>
    </location>
</feature>
<sequence>MAHMHSASMAAAATASSSSASYHHQDRRDFGHGSGSSRLLAQPQQQDAGSNTATDYIDLTNDSDEDELPARPGMLPIDDDNEDEDDEAMLDGFDGPPSSARTRHATVDAEMDDDGDEDPEDVLENALAGIGLVPLQTYLADWDSVMSSRAKAQAEKDLALKAAAAQTATGGKKSKKKKKNNQNGTTATGDSNGSTPQTPASASSKPAPRPDTSRIEADDADTSGGPNNKKKKRKLAKKATYTIDENAPASKTLNELAQWLGFNKPEFTFKFQEANRHLGTKELYQGRCLFNGQLFVSKSYFSKKANAKDDVAQDVIEDLQKFAMGNDGDGEDSEDSS</sequence>
<evidence type="ECO:0000256" key="1">
    <source>
        <dbReference type="SAM" id="MobiDB-lite"/>
    </source>
</evidence>
<feature type="region of interest" description="Disordered" evidence="1">
    <location>
        <begin position="1"/>
        <end position="121"/>
    </location>
</feature>
<feature type="compositionally biased region" description="Low complexity" evidence="1">
    <location>
        <begin position="1"/>
        <end position="22"/>
    </location>
</feature>